<dbReference type="AlphaFoldDB" id="A0A068Y3X4"/>
<feature type="transmembrane region" description="Helical" evidence="1">
    <location>
        <begin position="27"/>
        <end position="48"/>
    </location>
</feature>
<keyword evidence="1" id="KW-0472">Membrane</keyword>
<keyword evidence="1" id="KW-0812">Transmembrane</keyword>
<reference evidence="2" key="1">
    <citation type="journal article" date="2013" name="Nature">
        <title>The genomes of four tapeworm species reveal adaptations to parasitism.</title>
        <authorList>
            <person name="Tsai I.J."/>
            <person name="Zarowiecki M."/>
            <person name="Holroyd N."/>
            <person name="Garciarrubio A."/>
            <person name="Sanchez-Flores A."/>
            <person name="Brooks K.L."/>
            <person name="Tracey A."/>
            <person name="Bobes R.J."/>
            <person name="Fragoso G."/>
            <person name="Sciutto E."/>
            <person name="Aslett M."/>
            <person name="Beasley H."/>
            <person name="Bennett H.M."/>
            <person name="Cai J."/>
            <person name="Camicia F."/>
            <person name="Clark R."/>
            <person name="Cucher M."/>
            <person name="De Silva N."/>
            <person name="Day T.A."/>
            <person name="Deplazes P."/>
            <person name="Estrada K."/>
            <person name="Fernandez C."/>
            <person name="Holland P.W."/>
            <person name="Hou J."/>
            <person name="Hu S."/>
            <person name="Huckvale T."/>
            <person name="Hung S.S."/>
            <person name="Kamenetzky L."/>
            <person name="Keane J.A."/>
            <person name="Kiss F."/>
            <person name="Koziol U."/>
            <person name="Lambert O."/>
            <person name="Liu K."/>
            <person name="Luo X."/>
            <person name="Luo Y."/>
            <person name="Macchiaroli N."/>
            <person name="Nichol S."/>
            <person name="Paps J."/>
            <person name="Parkinson J."/>
            <person name="Pouchkina-Stantcheva N."/>
            <person name="Riddiford N."/>
            <person name="Rosenzvit M."/>
            <person name="Salinas G."/>
            <person name="Wasmuth J.D."/>
            <person name="Zamanian M."/>
            <person name="Zheng Y."/>
            <person name="Cai X."/>
            <person name="Soberon X."/>
            <person name="Olson P.D."/>
            <person name="Laclette J.P."/>
            <person name="Brehm K."/>
            <person name="Berriman M."/>
            <person name="Garciarrubio A."/>
            <person name="Bobes R.J."/>
            <person name="Fragoso G."/>
            <person name="Sanchez-Flores A."/>
            <person name="Estrada K."/>
            <person name="Cevallos M.A."/>
            <person name="Morett E."/>
            <person name="Gonzalez V."/>
            <person name="Portillo T."/>
            <person name="Ochoa-Leyva A."/>
            <person name="Jose M.V."/>
            <person name="Sciutto E."/>
            <person name="Landa A."/>
            <person name="Jimenez L."/>
            <person name="Valdes V."/>
            <person name="Carrero J.C."/>
            <person name="Larralde C."/>
            <person name="Morales-Montor J."/>
            <person name="Limon-Lason J."/>
            <person name="Soberon X."/>
            <person name="Laclette J.P."/>
        </authorList>
    </citation>
    <scope>NUCLEOTIDE SEQUENCE [LARGE SCALE GENOMIC DNA]</scope>
</reference>
<evidence type="ECO:0000313" key="2">
    <source>
        <dbReference type="EMBL" id="CUT99641.1"/>
    </source>
</evidence>
<feature type="transmembrane region" description="Helical" evidence="1">
    <location>
        <begin position="98"/>
        <end position="124"/>
    </location>
</feature>
<evidence type="ECO:0000256" key="1">
    <source>
        <dbReference type="SAM" id="Phobius"/>
    </source>
</evidence>
<keyword evidence="3" id="KW-1185">Reference proteome</keyword>
<dbReference type="OrthoDB" id="10578634at2759"/>
<name>A0A068Y3X4_ECHMU</name>
<protein>
    <submittedName>
        <fullName evidence="2">Expressed protein</fullName>
    </submittedName>
</protein>
<keyword evidence="1" id="KW-1133">Transmembrane helix</keyword>
<organism evidence="2 3">
    <name type="scientific">Echinococcus multilocularis</name>
    <name type="common">Fox tapeworm</name>
    <dbReference type="NCBI Taxonomy" id="6211"/>
    <lineage>
        <taxon>Eukaryota</taxon>
        <taxon>Metazoa</taxon>
        <taxon>Spiralia</taxon>
        <taxon>Lophotrochozoa</taxon>
        <taxon>Platyhelminthes</taxon>
        <taxon>Cestoda</taxon>
        <taxon>Eucestoda</taxon>
        <taxon>Cyclophyllidea</taxon>
        <taxon>Taeniidae</taxon>
        <taxon>Echinococcus</taxon>
    </lineage>
</organism>
<sequence length="293" mass="32884">MASQVIQSEILTDHVNSYWHPIFRRRIGGLSFSSNLLSALLLCGATVLRATFTMKNAPCELNSIGFQDVFSFYSSPNDVEKRKFVGTLNKCVTVDSVAILYCCLGLIVLSFLCSLFQLFANLNVNLGFMKKFYRRGLLDVCCVFINCVCLGLMYWAASSITQFQFQLIKHQLAVPGGCFLNFLFRWILLRPVGRARLTCLLCYANVFTISICFKEANIKANRASESFSRTDVNLSITGIPVLTPLFVCCLIIPLTTHRLPPIGFSTTDILLLSLPRQDNLFVFSDLTHIHTLT</sequence>
<feature type="transmembrane region" description="Helical" evidence="1">
    <location>
        <begin position="233"/>
        <end position="254"/>
    </location>
</feature>
<dbReference type="EMBL" id="LN902845">
    <property type="protein sequence ID" value="CUT99641.1"/>
    <property type="molecule type" value="Genomic_DNA"/>
</dbReference>
<proteinExistence type="predicted"/>
<feature type="transmembrane region" description="Helical" evidence="1">
    <location>
        <begin position="136"/>
        <end position="156"/>
    </location>
</feature>
<reference evidence="2" key="2">
    <citation type="submission" date="2015-11" db="EMBL/GenBank/DDBJ databases">
        <authorList>
            <person name="Zhang Y."/>
            <person name="Guo Z."/>
        </authorList>
    </citation>
    <scope>NUCLEOTIDE SEQUENCE</scope>
</reference>
<evidence type="ECO:0000313" key="3">
    <source>
        <dbReference type="Proteomes" id="UP000017246"/>
    </source>
</evidence>
<feature type="transmembrane region" description="Helical" evidence="1">
    <location>
        <begin position="168"/>
        <end position="188"/>
    </location>
</feature>
<dbReference type="Proteomes" id="UP000017246">
    <property type="component" value="Unassembled WGS sequence"/>
</dbReference>
<accession>A0A068Y3X4</accession>